<keyword evidence="2" id="KW-1185">Reference proteome</keyword>
<evidence type="ECO:0000313" key="1">
    <source>
        <dbReference type="EMBL" id="CAG8548508.1"/>
    </source>
</evidence>
<dbReference type="EMBL" id="CAJVPJ010000681">
    <property type="protein sequence ID" value="CAG8548508.1"/>
    <property type="molecule type" value="Genomic_DNA"/>
</dbReference>
<evidence type="ECO:0000313" key="2">
    <source>
        <dbReference type="Proteomes" id="UP000789572"/>
    </source>
</evidence>
<dbReference type="Proteomes" id="UP000789572">
    <property type="component" value="Unassembled WGS sequence"/>
</dbReference>
<sequence length="230" mass="26691">MVFKLYHTASLFMGKRCAYGRLQQRLFEDKIYRVVVIRSALEYVKDQVNQKKEKTNQEKADQEPPLDFPTPVDKSLKRLANIKKFKSHLTTFCEERDLEITTVTKCIGGLYHHTSKFLHGRIPYPVRLTQLDWNKTEIMALVAIFDYFQIPHTYRTSPKPTNGKKREAQKPRQSNWDFPELLAYGVVLEIVGSQELLTMANRNAVVLFQGRFLEQSVSHPGIIYLNSGLI</sequence>
<protein>
    <submittedName>
        <fullName evidence="1">3366_t:CDS:1</fullName>
    </submittedName>
</protein>
<dbReference type="AlphaFoldDB" id="A0A9N9B1R0"/>
<reference evidence="1" key="1">
    <citation type="submission" date="2021-06" db="EMBL/GenBank/DDBJ databases">
        <authorList>
            <person name="Kallberg Y."/>
            <person name="Tangrot J."/>
            <person name="Rosling A."/>
        </authorList>
    </citation>
    <scope>NUCLEOTIDE SEQUENCE</scope>
    <source>
        <strain evidence="1">IA702</strain>
    </source>
</reference>
<dbReference type="OrthoDB" id="2449137at2759"/>
<gene>
    <name evidence="1" type="ORF">POCULU_LOCUS4899</name>
</gene>
<name>A0A9N9B1R0_9GLOM</name>
<accession>A0A9N9B1R0</accession>
<proteinExistence type="predicted"/>
<comment type="caution">
    <text evidence="1">The sequence shown here is derived from an EMBL/GenBank/DDBJ whole genome shotgun (WGS) entry which is preliminary data.</text>
</comment>
<organism evidence="1 2">
    <name type="scientific">Paraglomus occultum</name>
    <dbReference type="NCBI Taxonomy" id="144539"/>
    <lineage>
        <taxon>Eukaryota</taxon>
        <taxon>Fungi</taxon>
        <taxon>Fungi incertae sedis</taxon>
        <taxon>Mucoromycota</taxon>
        <taxon>Glomeromycotina</taxon>
        <taxon>Glomeromycetes</taxon>
        <taxon>Paraglomerales</taxon>
        <taxon>Paraglomeraceae</taxon>
        <taxon>Paraglomus</taxon>
    </lineage>
</organism>